<organism evidence="2 3">
    <name type="scientific">Byssothecium circinans</name>
    <dbReference type="NCBI Taxonomy" id="147558"/>
    <lineage>
        <taxon>Eukaryota</taxon>
        <taxon>Fungi</taxon>
        <taxon>Dikarya</taxon>
        <taxon>Ascomycota</taxon>
        <taxon>Pezizomycotina</taxon>
        <taxon>Dothideomycetes</taxon>
        <taxon>Pleosporomycetidae</taxon>
        <taxon>Pleosporales</taxon>
        <taxon>Massarineae</taxon>
        <taxon>Massarinaceae</taxon>
        <taxon>Byssothecium</taxon>
    </lineage>
</organism>
<dbReference type="EMBL" id="ML976994">
    <property type="protein sequence ID" value="KAF1955569.1"/>
    <property type="molecule type" value="Genomic_DNA"/>
</dbReference>
<gene>
    <name evidence="2" type="ORF">CC80DRAFT_594294</name>
</gene>
<protein>
    <submittedName>
        <fullName evidence="2">Uncharacterized protein</fullName>
    </submittedName>
</protein>
<dbReference type="AlphaFoldDB" id="A0A6A5TUX6"/>
<keyword evidence="1" id="KW-0175">Coiled coil</keyword>
<sequence length="167" mass="19127">MNELRACRHDLLHELSVVVFCGQVDLGAADDQWIMSAPLEEMRRRNNEDIDKLKRAIECVYEGYIETTNQADELNETVAKLLQMEKTILERGLDPDTAHQLKIENKKLKTESQTFQNLVESMVDKFKSFQASNTERQRGLEGQIASQVALMETFRKAAMARFGEEAC</sequence>
<accession>A0A6A5TUX6</accession>
<evidence type="ECO:0000313" key="3">
    <source>
        <dbReference type="Proteomes" id="UP000800035"/>
    </source>
</evidence>
<dbReference type="Proteomes" id="UP000800035">
    <property type="component" value="Unassembled WGS sequence"/>
</dbReference>
<evidence type="ECO:0000256" key="1">
    <source>
        <dbReference type="SAM" id="Coils"/>
    </source>
</evidence>
<keyword evidence="3" id="KW-1185">Reference proteome</keyword>
<evidence type="ECO:0000313" key="2">
    <source>
        <dbReference type="EMBL" id="KAF1955569.1"/>
    </source>
</evidence>
<feature type="coiled-coil region" evidence="1">
    <location>
        <begin position="64"/>
        <end position="118"/>
    </location>
</feature>
<reference evidence="2" key="1">
    <citation type="journal article" date="2020" name="Stud. Mycol.">
        <title>101 Dothideomycetes genomes: a test case for predicting lifestyles and emergence of pathogens.</title>
        <authorList>
            <person name="Haridas S."/>
            <person name="Albert R."/>
            <person name="Binder M."/>
            <person name="Bloem J."/>
            <person name="Labutti K."/>
            <person name="Salamov A."/>
            <person name="Andreopoulos B."/>
            <person name="Baker S."/>
            <person name="Barry K."/>
            <person name="Bills G."/>
            <person name="Bluhm B."/>
            <person name="Cannon C."/>
            <person name="Castanera R."/>
            <person name="Culley D."/>
            <person name="Daum C."/>
            <person name="Ezra D."/>
            <person name="Gonzalez J."/>
            <person name="Henrissat B."/>
            <person name="Kuo A."/>
            <person name="Liang C."/>
            <person name="Lipzen A."/>
            <person name="Lutzoni F."/>
            <person name="Magnuson J."/>
            <person name="Mondo S."/>
            <person name="Nolan M."/>
            <person name="Ohm R."/>
            <person name="Pangilinan J."/>
            <person name="Park H.-J."/>
            <person name="Ramirez L."/>
            <person name="Alfaro M."/>
            <person name="Sun H."/>
            <person name="Tritt A."/>
            <person name="Yoshinaga Y."/>
            <person name="Zwiers L.-H."/>
            <person name="Turgeon B."/>
            <person name="Goodwin S."/>
            <person name="Spatafora J."/>
            <person name="Crous P."/>
            <person name="Grigoriev I."/>
        </authorList>
    </citation>
    <scope>NUCLEOTIDE SEQUENCE</scope>
    <source>
        <strain evidence="2">CBS 675.92</strain>
    </source>
</reference>
<name>A0A6A5TUX6_9PLEO</name>
<proteinExistence type="predicted"/>